<dbReference type="SMART" id="SM00822">
    <property type="entry name" value="PKS_KR"/>
    <property type="match status" value="1"/>
</dbReference>
<name>A0A0F8Z6L5_9ZZZZ</name>
<comment type="caution">
    <text evidence="5">The sequence shown here is derived from an EMBL/GenBank/DDBJ whole genome shotgun (WGS) entry which is preliminary data.</text>
</comment>
<dbReference type="PANTHER" id="PTHR45024:SF2">
    <property type="entry name" value="SCP2 DOMAIN-CONTAINING PROTEIN"/>
    <property type="match status" value="1"/>
</dbReference>
<feature type="region of interest" description="Disordered" evidence="3">
    <location>
        <begin position="286"/>
        <end position="319"/>
    </location>
</feature>
<dbReference type="InterPro" id="IPR002347">
    <property type="entry name" value="SDR_fam"/>
</dbReference>
<dbReference type="Pfam" id="PF00106">
    <property type="entry name" value="adh_short"/>
    <property type="match status" value="1"/>
</dbReference>
<dbReference type="SUPFAM" id="SSF51735">
    <property type="entry name" value="NAD(P)-binding Rossmann-fold domains"/>
    <property type="match status" value="1"/>
</dbReference>
<evidence type="ECO:0000256" key="2">
    <source>
        <dbReference type="ARBA" id="ARBA00023002"/>
    </source>
</evidence>
<dbReference type="PRINTS" id="PR00081">
    <property type="entry name" value="GDHRDH"/>
</dbReference>
<sequence length="319" mass="33756">MTLLEGKVAIVTGAGRGIGKALALQIAEEGASVVVNDAGVGPDGVGHDNGPAEQVVAEIKDKGLTAVANYDSVATMDGGDSIIKTALDSFGRLDILVNNAGILRDRMIFNMSEQEWDDVIAVHLKGHFACTKPAAVMMRQQRYGRIINFSSESGLWGNAGQANYGAAKSGIAGLTRVVARDMGRYGVTCNAIAPRAMTRLTATIPQQRPGAAPADAPRPEQLQLLAPEFVAPMVCYLASDHAWNINGQVFLVYGGTVALLSHPLPSRTIFKRGTWTLDDLSKAVPEMLEGTRNPAPPPDELEIPGREKPEPQPQAAGSP</sequence>
<dbReference type="EMBL" id="LAZR01049561">
    <property type="protein sequence ID" value="KKK89367.1"/>
    <property type="molecule type" value="Genomic_DNA"/>
</dbReference>
<organism evidence="5">
    <name type="scientific">marine sediment metagenome</name>
    <dbReference type="NCBI Taxonomy" id="412755"/>
    <lineage>
        <taxon>unclassified sequences</taxon>
        <taxon>metagenomes</taxon>
        <taxon>ecological metagenomes</taxon>
    </lineage>
</organism>
<accession>A0A0F8Z6L5</accession>
<comment type="similarity">
    <text evidence="1">Belongs to the short-chain dehydrogenases/reductases (SDR) family.</text>
</comment>
<evidence type="ECO:0000259" key="4">
    <source>
        <dbReference type="SMART" id="SM00822"/>
    </source>
</evidence>
<dbReference type="PROSITE" id="PS00061">
    <property type="entry name" value="ADH_SHORT"/>
    <property type="match status" value="1"/>
</dbReference>
<dbReference type="PANTHER" id="PTHR45024">
    <property type="entry name" value="DEHYDROGENASES, SHORT CHAIN"/>
    <property type="match status" value="1"/>
</dbReference>
<evidence type="ECO:0000256" key="3">
    <source>
        <dbReference type="SAM" id="MobiDB-lite"/>
    </source>
</evidence>
<dbReference type="Gene3D" id="3.40.50.720">
    <property type="entry name" value="NAD(P)-binding Rossmann-like Domain"/>
    <property type="match status" value="1"/>
</dbReference>
<dbReference type="InterPro" id="IPR036291">
    <property type="entry name" value="NAD(P)-bd_dom_sf"/>
</dbReference>
<reference evidence="5" key="1">
    <citation type="journal article" date="2015" name="Nature">
        <title>Complex archaea that bridge the gap between prokaryotes and eukaryotes.</title>
        <authorList>
            <person name="Spang A."/>
            <person name="Saw J.H."/>
            <person name="Jorgensen S.L."/>
            <person name="Zaremba-Niedzwiedzka K."/>
            <person name="Martijn J."/>
            <person name="Lind A.E."/>
            <person name="van Eijk R."/>
            <person name="Schleper C."/>
            <person name="Guy L."/>
            <person name="Ettema T.J."/>
        </authorList>
    </citation>
    <scope>NUCLEOTIDE SEQUENCE</scope>
</reference>
<protein>
    <recommendedName>
        <fullName evidence="4">Ketoreductase domain-containing protein</fullName>
    </recommendedName>
</protein>
<proteinExistence type="inferred from homology"/>
<dbReference type="InterPro" id="IPR020904">
    <property type="entry name" value="Sc_DH/Rdtase_CS"/>
</dbReference>
<feature type="domain" description="Ketoreductase" evidence="4">
    <location>
        <begin position="7"/>
        <end position="195"/>
    </location>
</feature>
<evidence type="ECO:0000256" key="1">
    <source>
        <dbReference type="ARBA" id="ARBA00006484"/>
    </source>
</evidence>
<dbReference type="PRINTS" id="PR00080">
    <property type="entry name" value="SDRFAMILY"/>
</dbReference>
<keyword evidence="2" id="KW-0560">Oxidoreductase</keyword>
<dbReference type="FunFam" id="3.40.50.720:FF:000173">
    <property type="entry name" value="3-oxoacyl-[acyl-carrier protein] reductase"/>
    <property type="match status" value="1"/>
</dbReference>
<dbReference type="InterPro" id="IPR051687">
    <property type="entry name" value="Peroxisomal_Beta-Oxidation"/>
</dbReference>
<dbReference type="AlphaFoldDB" id="A0A0F8Z6L5"/>
<evidence type="ECO:0000313" key="5">
    <source>
        <dbReference type="EMBL" id="KKK89367.1"/>
    </source>
</evidence>
<gene>
    <name evidence="5" type="ORF">LCGC14_2733810</name>
</gene>
<dbReference type="InterPro" id="IPR057326">
    <property type="entry name" value="KR_dom"/>
</dbReference>
<dbReference type="GO" id="GO:0016491">
    <property type="term" value="F:oxidoreductase activity"/>
    <property type="evidence" value="ECO:0007669"/>
    <property type="project" value="UniProtKB-KW"/>
</dbReference>